<keyword evidence="4" id="KW-0328">Glycosyltransferase</keyword>
<dbReference type="EMBL" id="HBEN01000056">
    <property type="protein sequence ID" value="CAD8428744.1"/>
    <property type="molecule type" value="Transcribed_RNA"/>
</dbReference>
<dbReference type="AlphaFoldDB" id="A0A7S0CQB9"/>
<name>A0A7S0CQB9_MICPS</name>
<evidence type="ECO:0000256" key="1">
    <source>
        <dbReference type="ARBA" id="ARBA00012687"/>
    </source>
</evidence>
<comment type="catalytic activity">
    <reaction evidence="7">
        <text>a lipid X + a UDP-2-N,3-O-bis[(3R)-3-hydroxyacyl]-alpha-D-glucosamine = a lipid A disaccharide + UDP + H(+)</text>
        <dbReference type="Rhea" id="RHEA:67828"/>
        <dbReference type="ChEBI" id="CHEBI:15378"/>
        <dbReference type="ChEBI" id="CHEBI:58223"/>
        <dbReference type="ChEBI" id="CHEBI:137748"/>
        <dbReference type="ChEBI" id="CHEBI:176338"/>
        <dbReference type="ChEBI" id="CHEBI:176343"/>
        <dbReference type="EC" id="2.4.1.182"/>
    </reaction>
</comment>
<evidence type="ECO:0000256" key="3">
    <source>
        <dbReference type="ARBA" id="ARBA00022556"/>
    </source>
</evidence>
<dbReference type="GO" id="GO:0005543">
    <property type="term" value="F:phospholipid binding"/>
    <property type="evidence" value="ECO:0007669"/>
    <property type="project" value="TreeGrafter"/>
</dbReference>
<evidence type="ECO:0000256" key="4">
    <source>
        <dbReference type="ARBA" id="ARBA00022676"/>
    </source>
</evidence>
<reference evidence="8" key="1">
    <citation type="submission" date="2021-01" db="EMBL/GenBank/DDBJ databases">
        <authorList>
            <person name="Corre E."/>
            <person name="Pelletier E."/>
            <person name="Niang G."/>
            <person name="Scheremetjew M."/>
            <person name="Finn R."/>
            <person name="Kale V."/>
            <person name="Holt S."/>
            <person name="Cochrane G."/>
            <person name="Meng A."/>
            <person name="Brown T."/>
            <person name="Cohen L."/>
        </authorList>
    </citation>
    <scope>NUCLEOTIDE SEQUENCE</scope>
    <source>
        <strain evidence="8">CCAC1681</strain>
    </source>
</reference>
<keyword evidence="6" id="KW-0443">Lipid metabolism</keyword>
<gene>
    <name evidence="8" type="ORF">MSP1401_LOCUS51</name>
</gene>
<keyword evidence="5" id="KW-0808">Transferase</keyword>
<dbReference type="PANTHER" id="PTHR30372">
    <property type="entry name" value="LIPID-A-DISACCHARIDE SYNTHASE"/>
    <property type="match status" value="1"/>
</dbReference>
<sequence length="439" mass="47024">MASRLARRLNFGRGGGRDCRRLSVWVFAGEPSGDAIGARVLRALRLEAEARNDPVTSVEGVGGPAMLAAGLRASLFPMAEASVMGVAEVAASLPSLRRRLAQAVAAVNAAEPDVLLTIDSKGFSFRLAKAVTNEGTTKVHVVSPSWWAWRGGERNLRALRVAGVDEVACLLPFEPEGVRRAGMNAAFVGHPVVEEVRETAGAFREARDARRAAEAFTQKKTTVLVLMPGSRDQELAKHLPLFRETCELLERRWRTIDPGSELRVDFLVLPQHEHRIRRELQTWPVPATCAAAEADDGVTRASFLGGADAALVAAGTATAHVFAHGVPQVVAYRAHFVTEWLARALAKTPHASLPNIALPTVAPVPELLGPRATPAALADAAARVLRDESARRAQIEARDAFLDVLTPRDASGAKVAPSLAVARAALDAVEAKRRERAKS</sequence>
<dbReference type="PANTHER" id="PTHR30372:SF4">
    <property type="entry name" value="LIPID-A-DISACCHARIDE SYNTHASE, MITOCHONDRIAL-RELATED"/>
    <property type="match status" value="1"/>
</dbReference>
<dbReference type="SUPFAM" id="SSF53756">
    <property type="entry name" value="UDP-Glycosyltransferase/glycogen phosphorylase"/>
    <property type="match status" value="1"/>
</dbReference>
<evidence type="ECO:0000256" key="6">
    <source>
        <dbReference type="ARBA" id="ARBA00023098"/>
    </source>
</evidence>
<evidence type="ECO:0000256" key="2">
    <source>
        <dbReference type="ARBA" id="ARBA00022516"/>
    </source>
</evidence>
<dbReference type="GO" id="GO:0016020">
    <property type="term" value="C:membrane"/>
    <property type="evidence" value="ECO:0007669"/>
    <property type="project" value="GOC"/>
</dbReference>
<dbReference type="GO" id="GO:0009245">
    <property type="term" value="P:lipid A biosynthetic process"/>
    <property type="evidence" value="ECO:0007669"/>
    <property type="project" value="UniProtKB-KW"/>
</dbReference>
<keyword evidence="2" id="KW-0444">Lipid biosynthesis</keyword>
<accession>A0A7S0CQB9</accession>
<dbReference type="Pfam" id="PF02684">
    <property type="entry name" value="LpxB"/>
    <property type="match status" value="1"/>
</dbReference>
<evidence type="ECO:0000256" key="7">
    <source>
        <dbReference type="ARBA" id="ARBA00048975"/>
    </source>
</evidence>
<dbReference type="EC" id="2.4.1.182" evidence="1"/>
<organism evidence="8">
    <name type="scientific">Micromonas pusilla</name>
    <name type="common">Picoplanktonic green alga</name>
    <name type="synonym">Chromulina pusilla</name>
    <dbReference type="NCBI Taxonomy" id="38833"/>
    <lineage>
        <taxon>Eukaryota</taxon>
        <taxon>Viridiplantae</taxon>
        <taxon>Chlorophyta</taxon>
        <taxon>Mamiellophyceae</taxon>
        <taxon>Mamiellales</taxon>
        <taxon>Mamiellaceae</taxon>
        <taxon>Micromonas</taxon>
    </lineage>
</organism>
<proteinExistence type="predicted"/>
<dbReference type="InterPro" id="IPR003835">
    <property type="entry name" value="Glyco_trans_19"/>
</dbReference>
<evidence type="ECO:0000313" key="8">
    <source>
        <dbReference type="EMBL" id="CAD8428744.1"/>
    </source>
</evidence>
<dbReference type="GO" id="GO:0008915">
    <property type="term" value="F:lipid-A-disaccharide synthase activity"/>
    <property type="evidence" value="ECO:0007669"/>
    <property type="project" value="UniProtKB-EC"/>
</dbReference>
<evidence type="ECO:0000256" key="5">
    <source>
        <dbReference type="ARBA" id="ARBA00022679"/>
    </source>
</evidence>
<protein>
    <recommendedName>
        <fullName evidence="1">lipid-A-disaccharide synthase</fullName>
        <ecNumber evidence="1">2.4.1.182</ecNumber>
    </recommendedName>
</protein>
<keyword evidence="3" id="KW-0441">Lipid A biosynthesis</keyword>